<feature type="compositionally biased region" description="Basic and acidic residues" evidence="1">
    <location>
        <begin position="361"/>
        <end position="375"/>
    </location>
</feature>
<feature type="compositionally biased region" description="Basic and acidic residues" evidence="1">
    <location>
        <begin position="106"/>
        <end position="120"/>
    </location>
</feature>
<feature type="compositionally biased region" description="Low complexity" evidence="1">
    <location>
        <begin position="994"/>
        <end position="1004"/>
    </location>
</feature>
<evidence type="ECO:0000256" key="1">
    <source>
        <dbReference type="SAM" id="MobiDB-lite"/>
    </source>
</evidence>
<reference evidence="4" key="1">
    <citation type="journal article" date="2017" name="Nat. Ecol. Evol.">
        <title>Genome expansion and lineage-specific genetic innovations in the forest pathogenic fungi Armillaria.</title>
        <authorList>
            <person name="Sipos G."/>
            <person name="Prasanna A.N."/>
            <person name="Walter M.C."/>
            <person name="O'Connor E."/>
            <person name="Balint B."/>
            <person name="Krizsan K."/>
            <person name="Kiss B."/>
            <person name="Hess J."/>
            <person name="Varga T."/>
            <person name="Slot J."/>
            <person name="Riley R."/>
            <person name="Boka B."/>
            <person name="Rigling D."/>
            <person name="Barry K."/>
            <person name="Lee J."/>
            <person name="Mihaltcheva S."/>
            <person name="LaButti K."/>
            <person name="Lipzen A."/>
            <person name="Waldron R."/>
            <person name="Moloney N.M."/>
            <person name="Sperisen C."/>
            <person name="Kredics L."/>
            <person name="Vagvoelgyi C."/>
            <person name="Patrignani A."/>
            <person name="Fitzpatrick D."/>
            <person name="Nagy I."/>
            <person name="Doyle S."/>
            <person name="Anderson J.B."/>
            <person name="Grigoriev I.V."/>
            <person name="Gueldener U."/>
            <person name="Muensterkoetter M."/>
            <person name="Nagy L.G."/>
        </authorList>
    </citation>
    <scope>NUCLEOTIDE SEQUENCE [LARGE SCALE GENOMIC DNA]</scope>
    <source>
        <strain evidence="4">C18/9</strain>
    </source>
</reference>
<sequence length="1146" mass="128011">MASGMYDAGPSSSTPLSYPTTRRPPGSGPLSYERPLSRRRSPSPHRHYGNDAPVYHSNYPNVYRPNYWPDRGSSYDGLSPSPDRFERSREPDVDPRDRSGGWGPHSESHWEGGSSFRREPMLAATRMFEPSETWKRNHDERSAHSSTYNPGSPVIEKHPDRSGRDFVDLTSERSARNDRLLRDDDRHYRPSQSFASETNGRSGYNSYRPTYDRDSSSSQMRKRSVSGSVVNDGRNGRCSSTRSSSRDSRTRSRSFSRDRSQRRSSSKSRLSTRPPLPTRNKLQPRSTSSSRSQRWTGSGASTSRIRPLAAKSRRSYSRARPSRSRSRSRSYSDFRSRSPDDKSRRRSSSRGRSLSRHRKQPTPDRVPEPKNERRSWSRSSIASSRASPPPPPTITAVESLVDVSKSASDTQMIEQPIKEPGPVIKPPPSPEPTIPEAKVPVARTSDENTKEIIQAQINGIKDGPEELVLDSTSLDIRCIPHPVPEKESLPAKDEILPAEVDVHSLKARQPPVIDFTEDDIPSISESSSLQEVVRASIMTKLLHFSQTQEEHVEPIIRSNQALVRTHVGRASTTPDQLIAEINSGERLSQRLEAFMSTKDGLVEHFQQRQAALVAKVQRLQEEYLSLHERWLSRCRVLDAQNKLLPAELEPPLPSSSRTTRRTAATLGDAVRSDFEMEQIIASLGNDEATDPAHLSLKNHAVIPDMISVQRGSVDYVYDDTNLLVENPLEYYRPRTGMDDWTPEEEQIFQDRYAAHPKQFGIIADYIPDKTAAQCVAYYYLHKKQHIDFRKVVSQYAPKRRRRRTGKQKANALLTDIRQHDAEVNGNADGQETTGGRGRSRRVAARKVQIEETPTSTPTPEPEQKVRPKRRRTVAVRSGLSINNEEEEGTDQERKPKRTKRQRKVKSAAIVDESQASIVEMKFIDQSDPSQRRKPPIAVTQWSDDDKKLFLKLLGQYGDDFKRIAASMPNKTTIQVCNFYKTNCDEMGLKTVAASAPKRSPSPASGDAGEGVSSTGVDSSAPMASLTSDNVEGVHHGDQVTTTVPDYVQMQTSSSWSTFSSANNSSATTRPSDANSAKNHSPSQLHVHNASTIPVASIYPTPPAGVQYPTGTQPYGAPSGYSYPPYAAPYPFMAGAPPPSYFYPSSS</sequence>
<dbReference type="PROSITE" id="PS51293">
    <property type="entry name" value="SANT"/>
    <property type="match status" value="2"/>
</dbReference>
<dbReference type="OrthoDB" id="10258692at2759"/>
<dbReference type="AlphaFoldDB" id="A0A284QQ53"/>
<feature type="compositionally biased region" description="Basic and acidic residues" evidence="1">
    <location>
        <begin position="83"/>
        <end position="99"/>
    </location>
</feature>
<feature type="compositionally biased region" description="Basic residues" evidence="1">
    <location>
        <begin position="37"/>
        <end position="47"/>
    </location>
</feature>
<accession>A0A284QQ53</accession>
<gene>
    <name evidence="3" type="ORF">ARMOST_01864</name>
</gene>
<dbReference type="GO" id="GO:0006357">
    <property type="term" value="P:regulation of transcription by RNA polymerase II"/>
    <property type="evidence" value="ECO:0007669"/>
    <property type="project" value="TreeGrafter"/>
</dbReference>
<dbReference type="EMBL" id="FUEG01000001">
    <property type="protein sequence ID" value="SJK98596.1"/>
    <property type="molecule type" value="Genomic_DNA"/>
</dbReference>
<dbReference type="GO" id="GO:0034967">
    <property type="term" value="C:Set3 complex"/>
    <property type="evidence" value="ECO:0007669"/>
    <property type="project" value="TreeGrafter"/>
</dbReference>
<dbReference type="Gene3D" id="1.20.58.1880">
    <property type="match status" value="1"/>
</dbReference>
<feature type="compositionally biased region" description="Basic and acidic residues" evidence="1">
    <location>
        <begin position="155"/>
        <end position="188"/>
    </location>
</feature>
<dbReference type="Gene3D" id="1.10.10.60">
    <property type="entry name" value="Homeodomain-like"/>
    <property type="match status" value="1"/>
</dbReference>
<organism evidence="3 4">
    <name type="scientific">Armillaria ostoyae</name>
    <name type="common">Armillaria root rot fungus</name>
    <dbReference type="NCBI Taxonomy" id="47428"/>
    <lineage>
        <taxon>Eukaryota</taxon>
        <taxon>Fungi</taxon>
        <taxon>Dikarya</taxon>
        <taxon>Basidiomycota</taxon>
        <taxon>Agaricomycotina</taxon>
        <taxon>Agaricomycetes</taxon>
        <taxon>Agaricomycetidae</taxon>
        <taxon>Agaricales</taxon>
        <taxon>Marasmiineae</taxon>
        <taxon>Physalacriaceae</taxon>
        <taxon>Armillaria</taxon>
    </lineage>
</organism>
<dbReference type="CDD" id="cd00167">
    <property type="entry name" value="SANT"/>
    <property type="match status" value="2"/>
</dbReference>
<feature type="region of interest" description="Disordered" evidence="1">
    <location>
        <begin position="1"/>
        <end position="436"/>
    </location>
</feature>
<feature type="compositionally biased region" description="Basic residues" evidence="1">
    <location>
        <begin position="894"/>
        <end position="905"/>
    </location>
</feature>
<evidence type="ECO:0000313" key="3">
    <source>
        <dbReference type="EMBL" id="SJK98596.1"/>
    </source>
</evidence>
<dbReference type="Proteomes" id="UP000219338">
    <property type="component" value="Unassembled WGS sequence"/>
</dbReference>
<feature type="compositionally biased region" description="Basic residues" evidence="1">
    <location>
        <begin position="797"/>
        <end position="806"/>
    </location>
</feature>
<dbReference type="InterPro" id="IPR009057">
    <property type="entry name" value="Homeodomain-like_sf"/>
</dbReference>
<feature type="compositionally biased region" description="Basic and acidic residues" evidence="1">
    <location>
        <begin position="244"/>
        <end position="261"/>
    </location>
</feature>
<feature type="compositionally biased region" description="Polar residues" evidence="1">
    <location>
        <begin position="190"/>
        <end position="208"/>
    </location>
</feature>
<feature type="compositionally biased region" description="Low complexity" evidence="1">
    <location>
        <begin position="377"/>
        <end position="386"/>
    </location>
</feature>
<feature type="domain" description="SANT" evidence="2">
    <location>
        <begin position="936"/>
        <end position="984"/>
    </location>
</feature>
<feature type="compositionally biased region" description="Basic residues" evidence="1">
    <location>
        <begin position="311"/>
        <end position="328"/>
    </location>
</feature>
<dbReference type="Pfam" id="PF00249">
    <property type="entry name" value="Myb_DNA-binding"/>
    <property type="match status" value="2"/>
</dbReference>
<feature type="domain" description="SANT" evidence="2">
    <location>
        <begin position="735"/>
        <end position="786"/>
    </location>
</feature>
<keyword evidence="4" id="KW-1185">Reference proteome</keyword>
<feature type="compositionally biased region" description="Low complexity" evidence="1">
    <location>
        <begin position="1057"/>
        <end position="1068"/>
    </location>
</feature>
<dbReference type="SUPFAM" id="SSF46689">
    <property type="entry name" value="Homeodomain-like"/>
    <property type="match status" value="2"/>
</dbReference>
<feature type="compositionally biased region" description="Low complexity" evidence="1">
    <location>
        <begin position="10"/>
        <end position="34"/>
    </location>
</feature>
<evidence type="ECO:0000259" key="2">
    <source>
        <dbReference type="PROSITE" id="PS51293"/>
    </source>
</evidence>
<feature type="compositionally biased region" description="Basic and acidic residues" evidence="1">
    <location>
        <begin position="330"/>
        <end position="343"/>
    </location>
</feature>
<feature type="compositionally biased region" description="Pro residues" evidence="1">
    <location>
        <begin position="423"/>
        <end position="433"/>
    </location>
</feature>
<protein>
    <recommendedName>
        <fullName evidence="2">SANT domain-containing protein</fullName>
    </recommendedName>
</protein>
<dbReference type="InterPro" id="IPR001005">
    <property type="entry name" value="SANT/Myb"/>
</dbReference>
<feature type="compositionally biased region" description="Basic residues" evidence="1">
    <location>
        <begin position="344"/>
        <end position="360"/>
    </location>
</feature>
<evidence type="ECO:0000313" key="4">
    <source>
        <dbReference type="Proteomes" id="UP000219338"/>
    </source>
</evidence>
<feature type="region of interest" description="Disordered" evidence="1">
    <location>
        <begin position="994"/>
        <end position="1036"/>
    </location>
</feature>
<dbReference type="PANTHER" id="PTHR13992">
    <property type="entry name" value="NUCLEAR RECEPTOR CO-REPRESSOR RELATED NCOR"/>
    <property type="match status" value="1"/>
</dbReference>
<dbReference type="SMART" id="SM00717">
    <property type="entry name" value="SANT"/>
    <property type="match status" value="2"/>
</dbReference>
<dbReference type="PANTHER" id="PTHR13992:SF39">
    <property type="entry name" value="SMRTER, ISOFORM G"/>
    <property type="match status" value="1"/>
</dbReference>
<dbReference type="STRING" id="47428.A0A284QQ53"/>
<dbReference type="InterPro" id="IPR051571">
    <property type="entry name" value="N-CoR_corepressor"/>
</dbReference>
<dbReference type="InterPro" id="IPR017884">
    <property type="entry name" value="SANT_dom"/>
</dbReference>
<dbReference type="OMA" id="WSITEVN"/>
<name>A0A284QQ53_ARMOS</name>
<proteinExistence type="predicted"/>
<feature type="region of interest" description="Disordered" evidence="1">
    <location>
        <begin position="1057"/>
        <end position="1084"/>
    </location>
</feature>
<feature type="compositionally biased region" description="Basic and acidic residues" evidence="1">
    <location>
        <begin position="132"/>
        <end position="143"/>
    </location>
</feature>
<feature type="compositionally biased region" description="Low complexity" evidence="1">
    <location>
        <begin position="285"/>
        <end position="299"/>
    </location>
</feature>
<feature type="compositionally biased region" description="Polar residues" evidence="1">
    <location>
        <begin position="1069"/>
        <end position="1084"/>
    </location>
</feature>
<feature type="region of interest" description="Disordered" evidence="1">
    <location>
        <begin position="796"/>
        <end position="906"/>
    </location>
</feature>